<protein>
    <submittedName>
        <fullName evidence="2">Uncharacterized protein</fullName>
    </submittedName>
</protein>
<keyword evidence="1" id="KW-0812">Transmembrane</keyword>
<evidence type="ECO:0000313" key="3">
    <source>
        <dbReference type="Proteomes" id="UP000480178"/>
    </source>
</evidence>
<feature type="transmembrane region" description="Helical" evidence="1">
    <location>
        <begin position="12"/>
        <end position="30"/>
    </location>
</feature>
<reference evidence="2 3" key="1">
    <citation type="submission" date="2020-01" db="EMBL/GenBank/DDBJ databases">
        <authorList>
            <person name="Kim M.K."/>
        </authorList>
    </citation>
    <scope>NUCLEOTIDE SEQUENCE [LARGE SCALE GENOMIC DNA]</scope>
    <source>
        <strain evidence="2 3">172606-1</strain>
    </source>
</reference>
<organism evidence="2 3">
    <name type="scientific">Rhodocytophaga rosea</name>
    <dbReference type="NCBI Taxonomy" id="2704465"/>
    <lineage>
        <taxon>Bacteria</taxon>
        <taxon>Pseudomonadati</taxon>
        <taxon>Bacteroidota</taxon>
        <taxon>Cytophagia</taxon>
        <taxon>Cytophagales</taxon>
        <taxon>Rhodocytophagaceae</taxon>
        <taxon>Rhodocytophaga</taxon>
    </lineage>
</organism>
<dbReference type="KEGG" id="rhoz:GXP67_36610"/>
<dbReference type="EMBL" id="CP048222">
    <property type="protein sequence ID" value="QHT71797.1"/>
    <property type="molecule type" value="Genomic_DNA"/>
</dbReference>
<evidence type="ECO:0000313" key="2">
    <source>
        <dbReference type="EMBL" id="QHT71797.1"/>
    </source>
</evidence>
<dbReference type="AlphaFoldDB" id="A0A6C0GVA6"/>
<accession>A0A6C0GVA6</accession>
<evidence type="ECO:0000256" key="1">
    <source>
        <dbReference type="SAM" id="Phobius"/>
    </source>
</evidence>
<name>A0A6C0GVA6_9BACT</name>
<proteinExistence type="predicted"/>
<keyword evidence="1" id="KW-0472">Membrane</keyword>
<keyword evidence="1" id="KW-1133">Transmembrane helix</keyword>
<sequence>MESLQPNVKRKLFFLIVALLVGISTLGILSNNKPVGATMVKSSENIKQSQAGQHP</sequence>
<dbReference type="RefSeq" id="WP_162447717.1">
    <property type="nucleotide sequence ID" value="NZ_CP048222.1"/>
</dbReference>
<gene>
    <name evidence="2" type="ORF">GXP67_36610</name>
</gene>
<dbReference type="Proteomes" id="UP000480178">
    <property type="component" value="Chromosome"/>
</dbReference>
<keyword evidence="3" id="KW-1185">Reference proteome</keyword>